<dbReference type="PANTHER" id="PTHR24345">
    <property type="entry name" value="SERINE/THREONINE-PROTEIN KINASE PLK"/>
    <property type="match status" value="1"/>
</dbReference>
<evidence type="ECO:0000256" key="1">
    <source>
        <dbReference type="ARBA" id="ARBA00022527"/>
    </source>
</evidence>
<keyword evidence="1" id="KW-0723">Serine/threonine-protein kinase</keyword>
<dbReference type="InterPro" id="IPR000719">
    <property type="entry name" value="Prot_kinase_dom"/>
</dbReference>
<dbReference type="InterPro" id="IPR011009">
    <property type="entry name" value="Kinase-like_dom_sf"/>
</dbReference>
<gene>
    <name evidence="8" type="ORF">CRE_08413</name>
</gene>
<dbReference type="Pfam" id="PF00069">
    <property type="entry name" value="Pkinase"/>
    <property type="match status" value="1"/>
</dbReference>
<dbReference type="InterPro" id="IPR015943">
    <property type="entry name" value="WD40/YVTN_repeat-like_dom_sf"/>
</dbReference>
<keyword evidence="2" id="KW-0808">Transferase</keyword>
<dbReference type="Proteomes" id="UP000008281">
    <property type="component" value="Unassembled WGS sequence"/>
</dbReference>
<sequence>MTNRIDCVPVDLALINDQIVAGLTCDSLTLFSTECSTILENHRADSVEKVYADEKSVFMVGTKPILYTIDVETSRADSKRVFAQSTKISFSDFLRQDRQLLVCSHSNQSNSSENVVSLYDINGDSIVKKFKAVGDVSAANFQSDRYKLMTAGTDGIWRHFDLRGSSKNPECESFTLGGRINHQGHVGNISYCVATMNNVNTLWTFSSEGRLRKCWEYTNKEWFLGLLHGGNSDDTFAIHGSFKNAQTIITSTTNLPTHKTSFFHKYGTRDETGHFCFDELENRIFATGCKSGIVIQSAEFKVADYARHTARRKQALRMQKKRNAEDIVHKEQEKIRQRWERSVKLNEGINVFDSNVNEGSFEFGDTLGAGSFGTVYKAVSKKSSKEFAIKVMANRCSVFTEKFVTERELLIQRELSHKNIVSMYAAFQSKIAVFFVFEKMTESLEDVLKRKKPVLLTVAEVAWLSECVAAGLSYIHKREVLHRDLKPANILYDANGCAKISDFGIATDERDGTFCGSPGYIAPEVIGRQKQTSALDCFSLGIILHRCSTGRTPFELPDGHVSDEIVSKCKYVPPVSMNSSVRAVTTNLIKKSPNDRWTAVEVLYSQLVTDHQHQRQYALQKTVRDNDL</sequence>
<dbReference type="SUPFAM" id="SSF69322">
    <property type="entry name" value="Tricorn protease domain 2"/>
    <property type="match status" value="1"/>
</dbReference>
<dbReference type="HOGENOM" id="CLU_032946_0_0_1"/>
<dbReference type="GO" id="GO:0004674">
    <property type="term" value="F:protein serine/threonine kinase activity"/>
    <property type="evidence" value="ECO:0007669"/>
    <property type="project" value="UniProtKB-KW"/>
</dbReference>
<evidence type="ECO:0000313" key="8">
    <source>
        <dbReference type="EMBL" id="EFP06509.1"/>
    </source>
</evidence>
<dbReference type="InterPro" id="IPR017441">
    <property type="entry name" value="Protein_kinase_ATP_BS"/>
</dbReference>
<dbReference type="SUPFAM" id="SSF56112">
    <property type="entry name" value="Protein kinase-like (PK-like)"/>
    <property type="match status" value="1"/>
</dbReference>
<evidence type="ECO:0000256" key="3">
    <source>
        <dbReference type="ARBA" id="ARBA00022741"/>
    </source>
</evidence>
<keyword evidence="3 6" id="KW-0547">Nucleotide-binding</keyword>
<evidence type="ECO:0000256" key="4">
    <source>
        <dbReference type="ARBA" id="ARBA00022777"/>
    </source>
</evidence>
<evidence type="ECO:0000313" key="9">
    <source>
        <dbReference type="Proteomes" id="UP000008281"/>
    </source>
</evidence>
<dbReference type="STRING" id="31234.E3MPL7"/>
<name>E3MPL7_CAERE</name>
<feature type="domain" description="Protein kinase" evidence="7">
    <location>
        <begin position="361"/>
        <end position="608"/>
    </location>
</feature>
<proteinExistence type="predicted"/>
<dbReference type="eggNOG" id="KOG0575">
    <property type="taxonomic scope" value="Eukaryota"/>
</dbReference>
<evidence type="ECO:0000256" key="5">
    <source>
        <dbReference type="ARBA" id="ARBA00022840"/>
    </source>
</evidence>
<dbReference type="InterPro" id="IPR008271">
    <property type="entry name" value="Ser/Thr_kinase_AS"/>
</dbReference>
<organism evidence="9">
    <name type="scientific">Caenorhabditis remanei</name>
    <name type="common">Caenorhabditis vulgaris</name>
    <dbReference type="NCBI Taxonomy" id="31234"/>
    <lineage>
        <taxon>Eukaryota</taxon>
        <taxon>Metazoa</taxon>
        <taxon>Ecdysozoa</taxon>
        <taxon>Nematoda</taxon>
        <taxon>Chromadorea</taxon>
        <taxon>Rhabditida</taxon>
        <taxon>Rhabditina</taxon>
        <taxon>Rhabditomorpha</taxon>
        <taxon>Rhabditoidea</taxon>
        <taxon>Rhabditidae</taxon>
        <taxon>Peloderinae</taxon>
        <taxon>Caenorhabditis</taxon>
    </lineage>
</organism>
<feature type="binding site" evidence="6">
    <location>
        <position position="390"/>
    </location>
    <ligand>
        <name>ATP</name>
        <dbReference type="ChEBI" id="CHEBI:30616"/>
    </ligand>
</feature>
<dbReference type="AlphaFoldDB" id="E3MPL7"/>
<dbReference type="GO" id="GO:0005524">
    <property type="term" value="F:ATP binding"/>
    <property type="evidence" value="ECO:0007669"/>
    <property type="project" value="UniProtKB-UniRule"/>
</dbReference>
<dbReference type="FunFam" id="3.30.200.20:FF:000042">
    <property type="entry name" value="Aurora kinase A"/>
    <property type="match status" value="1"/>
</dbReference>
<keyword evidence="9" id="KW-1185">Reference proteome</keyword>
<dbReference type="PROSITE" id="PS00108">
    <property type="entry name" value="PROTEIN_KINASE_ST"/>
    <property type="match status" value="1"/>
</dbReference>
<evidence type="ECO:0000259" key="7">
    <source>
        <dbReference type="PROSITE" id="PS50011"/>
    </source>
</evidence>
<dbReference type="GO" id="GO:0005634">
    <property type="term" value="C:nucleus"/>
    <property type="evidence" value="ECO:0007669"/>
    <property type="project" value="TreeGrafter"/>
</dbReference>
<dbReference type="EMBL" id="DS268463">
    <property type="protein sequence ID" value="EFP06509.1"/>
    <property type="molecule type" value="Genomic_DNA"/>
</dbReference>
<dbReference type="SMART" id="SM00220">
    <property type="entry name" value="S_TKc"/>
    <property type="match status" value="1"/>
</dbReference>
<reference evidence="8" key="1">
    <citation type="submission" date="2007-07" db="EMBL/GenBank/DDBJ databases">
        <title>PCAP assembly of the Caenorhabditis remanei genome.</title>
        <authorList>
            <consortium name="The Caenorhabditis remanei Sequencing Consortium"/>
            <person name="Wilson R.K."/>
        </authorList>
    </citation>
    <scope>NUCLEOTIDE SEQUENCE [LARGE SCALE GENOMIC DNA]</scope>
    <source>
        <strain evidence="8">PB4641</strain>
    </source>
</reference>
<dbReference type="PROSITE" id="PS00107">
    <property type="entry name" value="PROTEIN_KINASE_ATP"/>
    <property type="match status" value="1"/>
</dbReference>
<dbReference type="Gene3D" id="1.10.510.10">
    <property type="entry name" value="Transferase(Phosphotransferase) domain 1"/>
    <property type="match status" value="1"/>
</dbReference>
<evidence type="ECO:0000256" key="6">
    <source>
        <dbReference type="PROSITE-ProRule" id="PRU10141"/>
    </source>
</evidence>
<evidence type="ECO:0000256" key="2">
    <source>
        <dbReference type="ARBA" id="ARBA00022679"/>
    </source>
</evidence>
<keyword evidence="4" id="KW-0418">Kinase</keyword>
<dbReference type="InParanoid" id="E3MPL7"/>
<dbReference type="OrthoDB" id="540795at2759"/>
<dbReference type="PANTHER" id="PTHR24345:SF0">
    <property type="entry name" value="CELL CYCLE SERINE_THREONINE-PROTEIN KINASE CDC5_MSD2"/>
    <property type="match status" value="1"/>
</dbReference>
<dbReference type="Gene3D" id="2.130.10.10">
    <property type="entry name" value="YVTN repeat-like/Quinoprotein amine dehydrogenase"/>
    <property type="match status" value="1"/>
</dbReference>
<dbReference type="PROSITE" id="PS50011">
    <property type="entry name" value="PROTEIN_KINASE_DOM"/>
    <property type="match status" value="1"/>
</dbReference>
<accession>E3MPL7</accession>
<protein>
    <recommendedName>
        <fullName evidence="7">Protein kinase domain-containing protein</fullName>
    </recommendedName>
</protein>
<keyword evidence="5 6" id="KW-0067">ATP-binding</keyword>